<evidence type="ECO:0000313" key="10">
    <source>
        <dbReference type="Proteomes" id="UP000283090"/>
    </source>
</evidence>
<keyword evidence="6" id="KW-0100">Branched-chain amino acid biosynthesis</keyword>
<dbReference type="Gene3D" id="3.40.50.970">
    <property type="match status" value="2"/>
</dbReference>
<dbReference type="PANTHER" id="PTHR18968:SF13">
    <property type="entry name" value="ACETOLACTATE SYNTHASE CATALYTIC SUBUNIT, MITOCHONDRIAL"/>
    <property type="match status" value="1"/>
</dbReference>
<dbReference type="PANTHER" id="PTHR18968">
    <property type="entry name" value="THIAMINE PYROPHOSPHATE ENZYMES"/>
    <property type="match status" value="1"/>
</dbReference>
<dbReference type="InterPro" id="IPR029035">
    <property type="entry name" value="DHS-like_NAD/FAD-binding_dom"/>
</dbReference>
<dbReference type="EC" id="2.2.1.6" evidence="4"/>
<dbReference type="GO" id="GO:0030976">
    <property type="term" value="F:thiamine pyrophosphate binding"/>
    <property type="evidence" value="ECO:0007669"/>
    <property type="project" value="InterPro"/>
</dbReference>
<dbReference type="RefSeq" id="XP_067487029.1">
    <property type="nucleotide sequence ID" value="XM_067639218.1"/>
</dbReference>
<evidence type="ECO:0000256" key="4">
    <source>
        <dbReference type="ARBA" id="ARBA00013145"/>
    </source>
</evidence>
<organism evidence="9 10">
    <name type="scientific">Arthrobotrys flagrans</name>
    <name type="common">Nematode-trapping fungus</name>
    <name type="synonym">Trichothecium flagrans</name>
    <dbReference type="NCBI Taxonomy" id="97331"/>
    <lineage>
        <taxon>Eukaryota</taxon>
        <taxon>Fungi</taxon>
        <taxon>Dikarya</taxon>
        <taxon>Ascomycota</taxon>
        <taxon>Pezizomycotina</taxon>
        <taxon>Orbiliomycetes</taxon>
        <taxon>Orbiliales</taxon>
        <taxon>Orbiliaceae</taxon>
        <taxon>Arthrobotrys</taxon>
    </lineage>
</organism>
<name>A0A436ZRI0_ARTFL</name>
<dbReference type="VEuPathDB" id="FungiDB:DFL_009349"/>
<proteinExistence type="inferred from homology"/>
<dbReference type="InterPro" id="IPR029061">
    <property type="entry name" value="THDP-binding"/>
</dbReference>
<dbReference type="Pfam" id="PF02775">
    <property type="entry name" value="TPP_enzyme_C"/>
    <property type="match status" value="1"/>
</dbReference>
<dbReference type="GO" id="GO:0005739">
    <property type="term" value="C:mitochondrion"/>
    <property type="evidence" value="ECO:0007669"/>
    <property type="project" value="TreeGrafter"/>
</dbReference>
<evidence type="ECO:0000256" key="3">
    <source>
        <dbReference type="ARBA" id="ARBA00007812"/>
    </source>
</evidence>
<protein>
    <recommendedName>
        <fullName evidence="4">acetolactate synthase</fullName>
        <ecNumber evidence="4">2.2.1.6</ecNumber>
    </recommendedName>
</protein>
<dbReference type="InterPro" id="IPR012000">
    <property type="entry name" value="Thiamin_PyroP_enz_cen_dom"/>
</dbReference>
<dbReference type="STRING" id="97331.A0A436ZRI0"/>
<dbReference type="Gene3D" id="3.40.50.1220">
    <property type="entry name" value="TPP-binding domain"/>
    <property type="match status" value="1"/>
</dbReference>
<evidence type="ECO:0000313" key="9">
    <source>
        <dbReference type="EMBL" id="RVD81485.1"/>
    </source>
</evidence>
<dbReference type="GO" id="GO:0005948">
    <property type="term" value="C:acetolactate synthase complex"/>
    <property type="evidence" value="ECO:0007669"/>
    <property type="project" value="TreeGrafter"/>
</dbReference>
<gene>
    <name evidence="9" type="ORF">DFL_009349</name>
</gene>
<dbReference type="InterPro" id="IPR045229">
    <property type="entry name" value="TPP_enz"/>
</dbReference>
<keyword evidence="5" id="KW-0786">Thiamine pyrophosphate</keyword>
<evidence type="ECO:0000256" key="6">
    <source>
        <dbReference type="ARBA" id="ARBA00023304"/>
    </source>
</evidence>
<dbReference type="GO" id="GO:0003984">
    <property type="term" value="F:acetolactate synthase activity"/>
    <property type="evidence" value="ECO:0007669"/>
    <property type="project" value="UniProtKB-EC"/>
</dbReference>
<dbReference type="FunFam" id="3.40.50.1220:FF:000008">
    <property type="entry name" value="Acetolactate synthase"/>
    <property type="match status" value="1"/>
</dbReference>
<dbReference type="GO" id="GO:0000287">
    <property type="term" value="F:magnesium ion binding"/>
    <property type="evidence" value="ECO:0007669"/>
    <property type="project" value="InterPro"/>
</dbReference>
<accession>A0A436ZRI0</accession>
<feature type="domain" description="Thiamine pyrophosphate enzyme central" evidence="7">
    <location>
        <begin position="49"/>
        <end position="183"/>
    </location>
</feature>
<reference evidence="9 10" key="1">
    <citation type="submission" date="2019-01" db="EMBL/GenBank/DDBJ databases">
        <title>Intercellular communication is required for trap formation in the nematode-trapping fungus Duddingtonia flagrans.</title>
        <authorList>
            <person name="Youssar L."/>
            <person name="Wernet V."/>
            <person name="Hensel N."/>
            <person name="Hildebrandt H.-G."/>
            <person name="Fischer R."/>
        </authorList>
    </citation>
    <scope>NUCLEOTIDE SEQUENCE [LARGE SCALE GENOMIC DNA]</scope>
    <source>
        <strain evidence="9 10">CBS H-5679</strain>
    </source>
</reference>
<dbReference type="Proteomes" id="UP000283090">
    <property type="component" value="Unassembled WGS sequence"/>
</dbReference>
<dbReference type="GO" id="GO:0050660">
    <property type="term" value="F:flavin adenine dinucleotide binding"/>
    <property type="evidence" value="ECO:0007669"/>
    <property type="project" value="TreeGrafter"/>
</dbReference>
<comment type="pathway">
    <text evidence="1">Amino-acid biosynthesis; L-isoleucine biosynthesis; L-isoleucine from 2-oxobutanoate: step 1/4.</text>
</comment>
<evidence type="ECO:0000259" key="7">
    <source>
        <dbReference type="Pfam" id="PF00205"/>
    </source>
</evidence>
<dbReference type="SUPFAM" id="SSF52467">
    <property type="entry name" value="DHS-like NAD/FAD-binding domain"/>
    <property type="match status" value="1"/>
</dbReference>
<comment type="caution">
    <text evidence="9">The sequence shown here is derived from an EMBL/GenBank/DDBJ whole genome shotgun (WGS) entry which is preliminary data.</text>
</comment>
<evidence type="ECO:0000259" key="8">
    <source>
        <dbReference type="Pfam" id="PF02775"/>
    </source>
</evidence>
<dbReference type="EMBL" id="SAEB01000012">
    <property type="protein sequence ID" value="RVD81485.1"/>
    <property type="molecule type" value="Genomic_DNA"/>
</dbReference>
<dbReference type="GO" id="GO:0009097">
    <property type="term" value="P:isoleucine biosynthetic process"/>
    <property type="evidence" value="ECO:0007669"/>
    <property type="project" value="TreeGrafter"/>
</dbReference>
<dbReference type="InterPro" id="IPR011766">
    <property type="entry name" value="TPP_enzyme_TPP-bd"/>
</dbReference>
<keyword evidence="10" id="KW-1185">Reference proteome</keyword>
<dbReference type="GeneID" id="93591660"/>
<evidence type="ECO:0000256" key="1">
    <source>
        <dbReference type="ARBA" id="ARBA00004974"/>
    </source>
</evidence>
<dbReference type="GO" id="GO:0009099">
    <property type="term" value="P:L-valine biosynthetic process"/>
    <property type="evidence" value="ECO:0007669"/>
    <property type="project" value="TreeGrafter"/>
</dbReference>
<dbReference type="Pfam" id="PF00205">
    <property type="entry name" value="TPP_enzyme_M"/>
    <property type="match status" value="1"/>
</dbReference>
<evidence type="ECO:0000256" key="2">
    <source>
        <dbReference type="ARBA" id="ARBA00005025"/>
    </source>
</evidence>
<dbReference type="OrthoDB" id="16262at2759"/>
<evidence type="ECO:0000256" key="5">
    <source>
        <dbReference type="ARBA" id="ARBA00023052"/>
    </source>
</evidence>
<keyword evidence="6" id="KW-0028">Amino-acid biosynthesis</keyword>
<comment type="similarity">
    <text evidence="3">Belongs to the TPP enzyme family.</text>
</comment>
<dbReference type="AlphaFoldDB" id="A0A436ZRI0"/>
<feature type="domain" description="Thiamine pyrophosphate enzyme TPP-binding" evidence="8">
    <location>
        <begin position="282"/>
        <end position="350"/>
    </location>
</feature>
<comment type="pathway">
    <text evidence="2">Amino-acid biosynthesis; L-valine biosynthesis; L-valine from pyruvate: step 1/4.</text>
</comment>
<sequence length="351" mass="38916">MITPLQDALSDGIPLVVVSRQVLTMVVGTDSFQEADVIRKQQQLKAATQRSADLINIAKKPIIYAGNGVLSKPKGSILLRELAEKAQIPVTTTLHSLERFDEQDEKSLHMLGMHGAAYVDLAMQEADCIVALGTRFDDRVTGNFATAKEAAAEGRGGIIHFGIPPKNINKIVQATETVEGDVSTNFKLMLLLVEGVRSRRNWMGRIKELKEKFPINHFNRTPASGLLSPQLVIEELSFTEPYKDKFVITIGVGQHQIWAAQHYRWRYPRTMVTSSGLGTMGIDGDASFKMTLMELKAAALYNIGVKIIIINSDEQGMVTQWQFMSHKDRFMNPDFVAVTEGMGIKAIRVST</sequence>
<dbReference type="SUPFAM" id="SSF52518">
    <property type="entry name" value="Thiamin diphosphate-binding fold (THDP-binding)"/>
    <property type="match status" value="1"/>
</dbReference>